<evidence type="ECO:0000256" key="3">
    <source>
        <dbReference type="ARBA" id="ARBA00023163"/>
    </source>
</evidence>
<feature type="domain" description="HTH araC/xylS-type" evidence="4">
    <location>
        <begin position="179"/>
        <end position="277"/>
    </location>
</feature>
<evidence type="ECO:0000313" key="5">
    <source>
        <dbReference type="EMBL" id="MFC1460284.1"/>
    </source>
</evidence>
<dbReference type="Pfam" id="PF02311">
    <property type="entry name" value="AraC_binding"/>
    <property type="match status" value="1"/>
</dbReference>
<evidence type="ECO:0000256" key="2">
    <source>
        <dbReference type="ARBA" id="ARBA00023125"/>
    </source>
</evidence>
<dbReference type="PANTHER" id="PTHR43280:SF2">
    <property type="entry name" value="HTH-TYPE TRANSCRIPTIONAL REGULATOR EXSA"/>
    <property type="match status" value="1"/>
</dbReference>
<keyword evidence="6" id="KW-1185">Reference proteome</keyword>
<dbReference type="PROSITE" id="PS01124">
    <property type="entry name" value="HTH_ARAC_FAMILY_2"/>
    <property type="match status" value="1"/>
</dbReference>
<accession>A0ABV6YG84</accession>
<dbReference type="PANTHER" id="PTHR43280">
    <property type="entry name" value="ARAC-FAMILY TRANSCRIPTIONAL REGULATOR"/>
    <property type="match status" value="1"/>
</dbReference>
<dbReference type="RefSeq" id="WP_203269736.1">
    <property type="nucleotide sequence ID" value="NZ_JAFBID010000001.1"/>
</dbReference>
<name>A0ABV6YG84_9HYPH</name>
<sequence length="283" mass="32320">MVVAHEKLLETHIVGAKTQQWIVRDDICPLLRQRHIAHVGVGDAAPPYRIVRTKLSGAYLHGSLGGEGRMLLDGRWRPHRTGMTTFAPAHVLHAFHAIPSRRWQYCWVRFTPSSPFSLIGAVAPLMARFNPEPLRHAIMGLVHEVEGARDMGTCGLWIDLIERYVDLFMEPWRREKRLLSLWNVVQQDLSRDWTLGELASLASMSGEHLRRLCHRSLGRSPIQQLAVLRIQHAAHLLATTDAKIELVANQVGYENPFAFSNKFQQITGIRPSQFRKHKHRNLL</sequence>
<comment type="caution">
    <text evidence="5">The sequence shown here is derived from an EMBL/GenBank/DDBJ whole genome shotgun (WGS) entry which is preliminary data.</text>
</comment>
<gene>
    <name evidence="5" type="ORF">ACETIH_26975</name>
</gene>
<reference evidence="5 6" key="1">
    <citation type="submission" date="2024-09" db="EMBL/GenBank/DDBJ databases">
        <title>Nodulacao em especies de Leguminosae Basais da Amazonia e Caracterizacao dos Rizobios e Bacterias Associadas aos Nodulos.</title>
        <authorList>
            <person name="Jambeiro I.C.A."/>
            <person name="Lopes I.S."/>
            <person name="Aguiar E.R.G.R."/>
            <person name="Santos A.F.J."/>
            <person name="Dos Santos J.M.F."/>
            <person name="Gross E."/>
        </authorList>
    </citation>
    <scope>NUCLEOTIDE SEQUENCE [LARGE SCALE GENOMIC DNA]</scope>
    <source>
        <strain evidence="5 6">BRUESC1165</strain>
    </source>
</reference>
<dbReference type="Gene3D" id="1.10.10.60">
    <property type="entry name" value="Homeodomain-like"/>
    <property type="match status" value="2"/>
</dbReference>
<keyword evidence="2" id="KW-0238">DNA-binding</keyword>
<dbReference type="InterPro" id="IPR009057">
    <property type="entry name" value="Homeodomain-like_sf"/>
</dbReference>
<dbReference type="Pfam" id="PF12833">
    <property type="entry name" value="HTH_18"/>
    <property type="match status" value="1"/>
</dbReference>
<dbReference type="Proteomes" id="UP001593940">
    <property type="component" value="Unassembled WGS sequence"/>
</dbReference>
<dbReference type="EMBL" id="JBHOMY010000121">
    <property type="protein sequence ID" value="MFC1460284.1"/>
    <property type="molecule type" value="Genomic_DNA"/>
</dbReference>
<dbReference type="SUPFAM" id="SSF46689">
    <property type="entry name" value="Homeodomain-like"/>
    <property type="match status" value="1"/>
</dbReference>
<dbReference type="SUPFAM" id="SSF51215">
    <property type="entry name" value="Regulatory protein AraC"/>
    <property type="match status" value="1"/>
</dbReference>
<evidence type="ECO:0000313" key="6">
    <source>
        <dbReference type="Proteomes" id="UP001593940"/>
    </source>
</evidence>
<proteinExistence type="predicted"/>
<keyword evidence="1" id="KW-0805">Transcription regulation</keyword>
<evidence type="ECO:0000256" key="1">
    <source>
        <dbReference type="ARBA" id="ARBA00023015"/>
    </source>
</evidence>
<protein>
    <submittedName>
        <fullName evidence="5">AraC family transcriptional regulator</fullName>
    </submittedName>
</protein>
<dbReference type="SMART" id="SM00342">
    <property type="entry name" value="HTH_ARAC"/>
    <property type="match status" value="1"/>
</dbReference>
<dbReference type="InterPro" id="IPR018060">
    <property type="entry name" value="HTH_AraC"/>
</dbReference>
<dbReference type="InterPro" id="IPR037923">
    <property type="entry name" value="HTH-like"/>
</dbReference>
<evidence type="ECO:0000259" key="4">
    <source>
        <dbReference type="PROSITE" id="PS01124"/>
    </source>
</evidence>
<dbReference type="InterPro" id="IPR003313">
    <property type="entry name" value="AraC-bd"/>
</dbReference>
<organism evidence="5 6">
    <name type="scientific">Microvirga arabica</name>
    <dbReference type="NCBI Taxonomy" id="1128671"/>
    <lineage>
        <taxon>Bacteria</taxon>
        <taxon>Pseudomonadati</taxon>
        <taxon>Pseudomonadota</taxon>
        <taxon>Alphaproteobacteria</taxon>
        <taxon>Hyphomicrobiales</taxon>
        <taxon>Methylobacteriaceae</taxon>
        <taxon>Microvirga</taxon>
    </lineage>
</organism>
<keyword evidence="3" id="KW-0804">Transcription</keyword>